<keyword evidence="2" id="KW-1185">Reference proteome</keyword>
<dbReference type="Proteomes" id="UP001163603">
    <property type="component" value="Chromosome 9"/>
</dbReference>
<organism evidence="1 2">
    <name type="scientific">Pistacia integerrima</name>
    <dbReference type="NCBI Taxonomy" id="434235"/>
    <lineage>
        <taxon>Eukaryota</taxon>
        <taxon>Viridiplantae</taxon>
        <taxon>Streptophyta</taxon>
        <taxon>Embryophyta</taxon>
        <taxon>Tracheophyta</taxon>
        <taxon>Spermatophyta</taxon>
        <taxon>Magnoliopsida</taxon>
        <taxon>eudicotyledons</taxon>
        <taxon>Gunneridae</taxon>
        <taxon>Pentapetalae</taxon>
        <taxon>rosids</taxon>
        <taxon>malvids</taxon>
        <taxon>Sapindales</taxon>
        <taxon>Anacardiaceae</taxon>
        <taxon>Pistacia</taxon>
    </lineage>
</organism>
<evidence type="ECO:0000313" key="1">
    <source>
        <dbReference type="EMBL" id="KAJ0028656.1"/>
    </source>
</evidence>
<comment type="caution">
    <text evidence="1">The sequence shown here is derived from an EMBL/GenBank/DDBJ whole genome shotgun (WGS) entry which is preliminary data.</text>
</comment>
<dbReference type="EMBL" id="CM047744">
    <property type="protein sequence ID" value="KAJ0028656.1"/>
    <property type="molecule type" value="Genomic_DNA"/>
</dbReference>
<sequence length="98" mass="11206">MEVQKRLHEQLEVQFHASLFRLNWGINFRVIERKNINRVQKQLQIRIEAQGKYLEKIIEEQQKLGGALKAPKAVPSADDKGNSLLSERLPDAPAESSS</sequence>
<proteinExistence type="predicted"/>
<protein>
    <submittedName>
        <fullName evidence="1">Uncharacterized protein</fullName>
    </submittedName>
</protein>
<gene>
    <name evidence="1" type="ORF">Pint_35755</name>
</gene>
<evidence type="ECO:0000313" key="2">
    <source>
        <dbReference type="Proteomes" id="UP001163603"/>
    </source>
</evidence>
<name>A0ACC0Y2P3_9ROSI</name>
<accession>A0ACC0Y2P3</accession>
<reference evidence="2" key="1">
    <citation type="journal article" date="2023" name="G3 (Bethesda)">
        <title>Genome assembly and association tests identify interacting loci associated with vigor, precocity, and sex in interspecific pistachio rootstocks.</title>
        <authorList>
            <person name="Palmer W."/>
            <person name="Jacygrad E."/>
            <person name="Sagayaradj S."/>
            <person name="Cavanaugh K."/>
            <person name="Han R."/>
            <person name="Bertier L."/>
            <person name="Beede B."/>
            <person name="Kafkas S."/>
            <person name="Golino D."/>
            <person name="Preece J."/>
            <person name="Michelmore R."/>
        </authorList>
    </citation>
    <scope>NUCLEOTIDE SEQUENCE [LARGE SCALE GENOMIC DNA]</scope>
</reference>